<dbReference type="GO" id="GO:0004553">
    <property type="term" value="F:hydrolase activity, hydrolyzing O-glycosyl compounds"/>
    <property type="evidence" value="ECO:0007669"/>
    <property type="project" value="InterPro"/>
</dbReference>
<dbReference type="RefSeq" id="WP_139628665.1">
    <property type="nucleotide sequence ID" value="NZ_VDLX02000001.1"/>
</dbReference>
<evidence type="ECO:0000256" key="2">
    <source>
        <dbReference type="RuleBase" id="RU003679"/>
    </source>
</evidence>
<gene>
    <name evidence="4" type="ORF">FH608_004915</name>
</gene>
<dbReference type="PANTHER" id="PTHR23421">
    <property type="entry name" value="BETA-GALACTOSIDASE RELATED"/>
    <property type="match status" value="1"/>
</dbReference>
<comment type="similarity">
    <text evidence="1 2">Belongs to the glycosyl hydrolase 35 family.</text>
</comment>
<evidence type="ECO:0000313" key="4">
    <source>
        <dbReference type="EMBL" id="KAB8197858.1"/>
    </source>
</evidence>
<name>A0A5C4WW80_9ACTN</name>
<organism evidence="4 5">
    <name type="scientific">Nonomuraea phyllanthi</name>
    <dbReference type="NCBI Taxonomy" id="2219224"/>
    <lineage>
        <taxon>Bacteria</taxon>
        <taxon>Bacillati</taxon>
        <taxon>Actinomycetota</taxon>
        <taxon>Actinomycetes</taxon>
        <taxon>Streptosporangiales</taxon>
        <taxon>Streptosporangiaceae</taxon>
        <taxon>Nonomuraea</taxon>
    </lineage>
</organism>
<dbReference type="AlphaFoldDB" id="A0A5C4WW80"/>
<evidence type="ECO:0000259" key="3">
    <source>
        <dbReference type="Pfam" id="PF01301"/>
    </source>
</evidence>
<dbReference type="SUPFAM" id="SSF51445">
    <property type="entry name" value="(Trans)glycosidases"/>
    <property type="match status" value="1"/>
</dbReference>
<dbReference type="Proteomes" id="UP000312512">
    <property type="component" value="Unassembled WGS sequence"/>
</dbReference>
<evidence type="ECO:0000313" key="5">
    <source>
        <dbReference type="Proteomes" id="UP000312512"/>
    </source>
</evidence>
<dbReference type="PRINTS" id="PR00742">
    <property type="entry name" value="GLHYDRLASE35"/>
</dbReference>
<feature type="domain" description="Glycoside hydrolase 35 catalytic" evidence="3">
    <location>
        <begin position="18"/>
        <end position="317"/>
    </location>
</feature>
<dbReference type="InterPro" id="IPR031330">
    <property type="entry name" value="Gly_Hdrlase_35_cat"/>
</dbReference>
<keyword evidence="5" id="KW-1185">Reference proteome</keyword>
<dbReference type="EMBL" id="VDLX02000001">
    <property type="protein sequence ID" value="KAB8197858.1"/>
    <property type="molecule type" value="Genomic_DNA"/>
</dbReference>
<dbReference type="OrthoDB" id="9813184at2"/>
<dbReference type="InterPro" id="IPR001944">
    <property type="entry name" value="Glycoside_Hdrlase_35"/>
</dbReference>
<dbReference type="GO" id="GO:0005975">
    <property type="term" value="P:carbohydrate metabolic process"/>
    <property type="evidence" value="ECO:0007669"/>
    <property type="project" value="InterPro"/>
</dbReference>
<dbReference type="Pfam" id="PF01301">
    <property type="entry name" value="Glyco_hydro_35"/>
    <property type="match status" value="1"/>
</dbReference>
<dbReference type="Gene3D" id="3.20.20.80">
    <property type="entry name" value="Glycosidases"/>
    <property type="match status" value="1"/>
</dbReference>
<sequence length="875" mass="92890">MSPSWRPPLNVRIADGALFIDDEPRLLLCASLFYFRIARGSWRERLRAVRESGYTCVDVYFPWNHHELEPGVWDFSGERDVRTFLEMAAEEGLWVVARPGPYICSEWDGGALPAWLAAEGVPLRQNDARFLSHVRAWFDRILPILRESPAVALVQLENELDFFDCEHPSGYVAALRDMALEHGIGVPLVACAGQGDLARAGGEVAGVVPAANFYPDDASTAIEATAAVYQRHLAERGLPLLVTETNRTHVTLRRLLSAGAKLIGPYLQASGNDFGFTTATNNWGSPLALLTSDYDFGGYLSPSGVRREEYGEARLLAGMIDALGPSLALAVPAEVSVTADFPLPDGGARALALHGGGTLVALANPGGAPGTARIGDVEVAVPARSCPFVLMDWGGIELATAELRLAAAGTLVFSCDGPSQVIVTAPPASEEALGSVEAQASGEVLSGDVEAERDGDRVIFRPSGKAVGSATAGDLRLIFLPRTDAARLRGLDEHGAPLFDDPAEVVEERHLAVSGTAPFTPPPAREIGDVPTRPEHLGAYRGFAWYAADLSPGRALLLHGASDVLSARVDGDHLGTVTPGGGFALLPGHRGGRLEVRTEIWGHPNFDDARLPALRLGSLRGFDAATAITAVHVPHPWRVSGPGIGAAPAPVTSWGAWITARRPAEARYAAEQATSAEADTWVLEFAGLGALVEVSVNGTGFGPVNPLVPYVDVTSAITPGAPARIELALRRWHGEPAGEVRLLEGRRATGWSVALAGEPELRALSAAPARPATLPVRLRAGELRWVRLDLADLPARTWSATFTGHDLKLTALFNGRVVGRLWLPGDIRPELAGGSPDRLTLPGPWFADGGNELVLLAEAVHPDDDGELTAVTLRA</sequence>
<proteinExistence type="inferred from homology"/>
<comment type="caution">
    <text evidence="4">The sequence shown here is derived from an EMBL/GenBank/DDBJ whole genome shotgun (WGS) entry which is preliminary data.</text>
</comment>
<evidence type="ECO:0000256" key="1">
    <source>
        <dbReference type="ARBA" id="ARBA00009809"/>
    </source>
</evidence>
<dbReference type="InterPro" id="IPR017853">
    <property type="entry name" value="GH"/>
</dbReference>
<reference evidence="4 5" key="1">
    <citation type="submission" date="2019-10" db="EMBL/GenBank/DDBJ databases">
        <title>Nonomuraea sp. nov., isolated from Phyllanthus amarus.</title>
        <authorList>
            <person name="Klykleung N."/>
            <person name="Tanasupawat S."/>
        </authorList>
    </citation>
    <scope>NUCLEOTIDE SEQUENCE [LARGE SCALE GENOMIC DNA]</scope>
    <source>
        <strain evidence="4 5">PA1-10</strain>
    </source>
</reference>
<protein>
    <recommendedName>
        <fullName evidence="3">Glycoside hydrolase 35 catalytic domain-containing protein</fullName>
    </recommendedName>
</protein>
<accession>A0A5C4WW80</accession>